<comment type="caution">
    <text evidence="1">The sequence shown here is derived from an EMBL/GenBank/DDBJ whole genome shotgun (WGS) entry which is preliminary data.</text>
</comment>
<dbReference type="Proteomes" id="UP000533641">
    <property type="component" value="Unassembled WGS sequence"/>
</dbReference>
<reference evidence="1 2" key="1">
    <citation type="submission" date="2020-08" db="EMBL/GenBank/DDBJ databases">
        <title>Genomic Encyclopedia of Type Strains, Phase IV (KMG-V): Genome sequencing to study the core and pangenomes of soil and plant-associated prokaryotes.</title>
        <authorList>
            <person name="Whitman W."/>
        </authorList>
    </citation>
    <scope>NUCLEOTIDE SEQUENCE [LARGE SCALE GENOMIC DNA]</scope>
    <source>
        <strain evidence="1 2">SEMIA 402</strain>
    </source>
</reference>
<proteinExistence type="predicted"/>
<evidence type="ECO:0000313" key="2">
    <source>
        <dbReference type="Proteomes" id="UP000533641"/>
    </source>
</evidence>
<sequence length="258" mass="28241">MTKPIYAPLPARAIGDEKLSALDLRVLAALAAHDRLGANGIGCYASHPRLAGLVGCHEKSLSRSLATLAGNRYIQAGHHPLNRRLRVYKVIYTDFDKTYLASPIGNEPATNGGRRKGNRTATEKPAIGNQIVPALVTEPNRVPYNNQELSSVNIFSETGIHPVETENTSGESASTGEKNVENAVPVERANGIRKRTSDASVGAMLGMLERKLKTDVQNLDLERWHEYLEQVMETTEVGDPNYGRAYRLIEEVGGRIPF</sequence>
<gene>
    <name evidence="1" type="ORF">GGE12_005052</name>
</gene>
<dbReference type="RefSeq" id="WP_183927854.1">
    <property type="nucleotide sequence ID" value="NZ_JACIGM010000012.1"/>
</dbReference>
<dbReference type="AlphaFoldDB" id="A0A7W6WGY1"/>
<evidence type="ECO:0008006" key="3">
    <source>
        <dbReference type="Google" id="ProtNLM"/>
    </source>
</evidence>
<evidence type="ECO:0000313" key="1">
    <source>
        <dbReference type="EMBL" id="MBB4277249.1"/>
    </source>
</evidence>
<dbReference type="EMBL" id="JACIGM010000012">
    <property type="protein sequence ID" value="MBB4277249.1"/>
    <property type="molecule type" value="Genomic_DNA"/>
</dbReference>
<name>A0A7W6WGY1_9HYPH</name>
<dbReference type="Pfam" id="PF13730">
    <property type="entry name" value="HTH_36"/>
    <property type="match status" value="1"/>
</dbReference>
<protein>
    <recommendedName>
        <fullName evidence="3">Helix-turn-helix protein</fullName>
    </recommendedName>
</protein>
<accession>A0A7W6WGY1</accession>
<organism evidence="1 2">
    <name type="scientific">Rhizobium mongolense</name>
    <dbReference type="NCBI Taxonomy" id="57676"/>
    <lineage>
        <taxon>Bacteria</taxon>
        <taxon>Pseudomonadati</taxon>
        <taxon>Pseudomonadota</taxon>
        <taxon>Alphaproteobacteria</taxon>
        <taxon>Hyphomicrobiales</taxon>
        <taxon>Rhizobiaceae</taxon>
        <taxon>Rhizobium/Agrobacterium group</taxon>
        <taxon>Rhizobium</taxon>
    </lineage>
</organism>